<feature type="compositionally biased region" description="Basic and acidic residues" evidence="1">
    <location>
        <begin position="163"/>
        <end position="176"/>
    </location>
</feature>
<accession>A0AAD4BSU7</accession>
<sequence>MDSIEWCYSLGYKIYDRISGAPTDYSDPSTDGPPSTWHSREGWQSICWGFYDDEDNYGHNWRRIEVADMGLHEAGVLDVHEALFGPIETPPSDDVDTLVAYRRKLVATVRLLLAALGINYEVACAEDERDEWPREFTLEGLSDKWVARGIRSACGFQLRGDAEAGKRGKEERRECAARPNSYVEDDEDDEDEDMDDEDMDDEEDDEEDEGFYADEVHVHIV</sequence>
<feature type="region of interest" description="Disordered" evidence="1">
    <location>
        <begin position="163"/>
        <end position="214"/>
    </location>
</feature>
<feature type="compositionally biased region" description="Acidic residues" evidence="1">
    <location>
        <begin position="183"/>
        <end position="212"/>
    </location>
</feature>
<name>A0AAD4BSU7_BOLED</name>
<reference evidence="2" key="1">
    <citation type="submission" date="2019-10" db="EMBL/GenBank/DDBJ databases">
        <authorList>
            <consortium name="DOE Joint Genome Institute"/>
            <person name="Kuo A."/>
            <person name="Miyauchi S."/>
            <person name="Kiss E."/>
            <person name="Drula E."/>
            <person name="Kohler A."/>
            <person name="Sanchez-Garcia M."/>
            <person name="Andreopoulos B."/>
            <person name="Barry K.W."/>
            <person name="Bonito G."/>
            <person name="Buee M."/>
            <person name="Carver A."/>
            <person name="Chen C."/>
            <person name="Cichocki N."/>
            <person name="Clum A."/>
            <person name="Culley D."/>
            <person name="Crous P.W."/>
            <person name="Fauchery L."/>
            <person name="Girlanda M."/>
            <person name="Hayes R."/>
            <person name="Keri Z."/>
            <person name="LaButti K."/>
            <person name="Lipzen A."/>
            <person name="Lombard V."/>
            <person name="Magnuson J."/>
            <person name="Maillard F."/>
            <person name="Morin E."/>
            <person name="Murat C."/>
            <person name="Nolan M."/>
            <person name="Ohm R."/>
            <person name="Pangilinan J."/>
            <person name="Pereira M."/>
            <person name="Perotto S."/>
            <person name="Peter M."/>
            <person name="Riley R."/>
            <person name="Sitrit Y."/>
            <person name="Stielow B."/>
            <person name="Szollosi G."/>
            <person name="Zifcakova L."/>
            <person name="Stursova M."/>
            <person name="Spatafora J.W."/>
            <person name="Tedersoo L."/>
            <person name="Vaario L.-M."/>
            <person name="Yamada A."/>
            <person name="Yan M."/>
            <person name="Wang P."/>
            <person name="Xu J."/>
            <person name="Bruns T."/>
            <person name="Baldrian P."/>
            <person name="Vilgalys R."/>
            <person name="Henrissat B."/>
            <person name="Grigoriev I.V."/>
            <person name="Hibbett D."/>
            <person name="Nagy L.G."/>
            <person name="Martin F.M."/>
        </authorList>
    </citation>
    <scope>NUCLEOTIDE SEQUENCE</scope>
    <source>
        <strain evidence="2">BED1</strain>
    </source>
</reference>
<keyword evidence="3" id="KW-1185">Reference proteome</keyword>
<reference evidence="2" key="2">
    <citation type="journal article" date="2020" name="Nat. Commun.">
        <title>Large-scale genome sequencing of mycorrhizal fungi provides insights into the early evolution of symbiotic traits.</title>
        <authorList>
            <person name="Miyauchi S."/>
            <person name="Kiss E."/>
            <person name="Kuo A."/>
            <person name="Drula E."/>
            <person name="Kohler A."/>
            <person name="Sanchez-Garcia M."/>
            <person name="Morin E."/>
            <person name="Andreopoulos B."/>
            <person name="Barry K.W."/>
            <person name="Bonito G."/>
            <person name="Buee M."/>
            <person name="Carver A."/>
            <person name="Chen C."/>
            <person name="Cichocki N."/>
            <person name="Clum A."/>
            <person name="Culley D."/>
            <person name="Crous P.W."/>
            <person name="Fauchery L."/>
            <person name="Girlanda M."/>
            <person name="Hayes R.D."/>
            <person name="Keri Z."/>
            <person name="LaButti K."/>
            <person name="Lipzen A."/>
            <person name="Lombard V."/>
            <person name="Magnuson J."/>
            <person name="Maillard F."/>
            <person name="Murat C."/>
            <person name="Nolan M."/>
            <person name="Ohm R.A."/>
            <person name="Pangilinan J."/>
            <person name="Pereira M.F."/>
            <person name="Perotto S."/>
            <person name="Peter M."/>
            <person name="Pfister S."/>
            <person name="Riley R."/>
            <person name="Sitrit Y."/>
            <person name="Stielow J.B."/>
            <person name="Szollosi G."/>
            <person name="Zifcakova L."/>
            <person name="Stursova M."/>
            <person name="Spatafora J.W."/>
            <person name="Tedersoo L."/>
            <person name="Vaario L.M."/>
            <person name="Yamada A."/>
            <person name="Yan M."/>
            <person name="Wang P."/>
            <person name="Xu J."/>
            <person name="Bruns T."/>
            <person name="Baldrian P."/>
            <person name="Vilgalys R."/>
            <person name="Dunand C."/>
            <person name="Henrissat B."/>
            <person name="Grigoriev I.V."/>
            <person name="Hibbett D."/>
            <person name="Nagy L.G."/>
            <person name="Martin F.M."/>
        </authorList>
    </citation>
    <scope>NUCLEOTIDE SEQUENCE</scope>
    <source>
        <strain evidence="2">BED1</strain>
    </source>
</reference>
<proteinExistence type="predicted"/>
<dbReference type="AlphaFoldDB" id="A0AAD4BSU7"/>
<evidence type="ECO:0000313" key="2">
    <source>
        <dbReference type="EMBL" id="KAF8438498.1"/>
    </source>
</evidence>
<dbReference type="Proteomes" id="UP001194468">
    <property type="component" value="Unassembled WGS sequence"/>
</dbReference>
<evidence type="ECO:0000256" key="1">
    <source>
        <dbReference type="SAM" id="MobiDB-lite"/>
    </source>
</evidence>
<gene>
    <name evidence="2" type="ORF">L210DRAFT_3544133</name>
</gene>
<organism evidence="2 3">
    <name type="scientific">Boletus edulis BED1</name>
    <dbReference type="NCBI Taxonomy" id="1328754"/>
    <lineage>
        <taxon>Eukaryota</taxon>
        <taxon>Fungi</taxon>
        <taxon>Dikarya</taxon>
        <taxon>Basidiomycota</taxon>
        <taxon>Agaricomycotina</taxon>
        <taxon>Agaricomycetes</taxon>
        <taxon>Agaricomycetidae</taxon>
        <taxon>Boletales</taxon>
        <taxon>Boletineae</taxon>
        <taxon>Boletaceae</taxon>
        <taxon>Boletoideae</taxon>
        <taxon>Boletus</taxon>
    </lineage>
</organism>
<comment type="caution">
    <text evidence="2">The sequence shown here is derived from an EMBL/GenBank/DDBJ whole genome shotgun (WGS) entry which is preliminary data.</text>
</comment>
<protein>
    <submittedName>
        <fullName evidence="2">Uncharacterized protein</fullName>
    </submittedName>
</protein>
<evidence type="ECO:0000313" key="3">
    <source>
        <dbReference type="Proteomes" id="UP001194468"/>
    </source>
</evidence>
<dbReference type="EMBL" id="WHUW01000016">
    <property type="protein sequence ID" value="KAF8438498.1"/>
    <property type="molecule type" value="Genomic_DNA"/>
</dbReference>